<accession>A0AAF5Q0D2</accession>
<dbReference type="WBParaSite" id="mrna-Wban_08202">
    <property type="protein sequence ID" value="mrna-Wban_08202"/>
    <property type="gene ID" value="Wban_08202"/>
</dbReference>
<reference evidence="1" key="2">
    <citation type="journal article" date="2016" name="Mol. Ecol.">
        <title>Population genomics of the filarial nematode parasite Wuchereria bancrofti from mosquitoes.</title>
        <authorList>
            <person name="Small S.T."/>
            <person name="Reimer L.J."/>
            <person name="Tisch D.J."/>
            <person name="King C.L."/>
            <person name="Christensen B.M."/>
            <person name="Siba P.M."/>
            <person name="Kazura J.W."/>
            <person name="Serre D."/>
            <person name="Zimmerman P.A."/>
        </authorList>
    </citation>
    <scope>NUCLEOTIDE SEQUENCE</scope>
    <source>
        <strain evidence="1">pt0022</strain>
    </source>
</reference>
<name>A0AAF5Q0D2_WUCBA</name>
<evidence type="ECO:0000313" key="2">
    <source>
        <dbReference type="WBParaSite" id="mrna-Wban_08202"/>
    </source>
</evidence>
<reference evidence="1" key="1">
    <citation type="submission" date="2015-03" db="EMBL/GenBank/DDBJ databases">
        <title>Wuchereria bancrofti Genome Sequencing Papua New Guinea Strain.</title>
        <authorList>
            <person name="Small S.T."/>
            <person name="Serre D."/>
            <person name="Zimmerman P.A."/>
        </authorList>
    </citation>
    <scope>NUCLEOTIDE SEQUENCE [LARGE SCALE GENOMIC DNA]</scope>
    <source>
        <strain evidence="1">pt0022</strain>
    </source>
</reference>
<dbReference type="AlphaFoldDB" id="A0AAF5Q0D2"/>
<organism evidence="1 2">
    <name type="scientific">Wuchereria bancrofti</name>
    <dbReference type="NCBI Taxonomy" id="6293"/>
    <lineage>
        <taxon>Eukaryota</taxon>
        <taxon>Metazoa</taxon>
        <taxon>Ecdysozoa</taxon>
        <taxon>Nematoda</taxon>
        <taxon>Chromadorea</taxon>
        <taxon>Rhabditida</taxon>
        <taxon>Spirurina</taxon>
        <taxon>Spiruromorpha</taxon>
        <taxon>Filarioidea</taxon>
        <taxon>Onchocercidae</taxon>
        <taxon>Wuchereria</taxon>
    </lineage>
</organism>
<protein>
    <submittedName>
        <fullName evidence="2">Uncharacterized protein</fullName>
    </submittedName>
</protein>
<evidence type="ECO:0000313" key="1">
    <source>
        <dbReference type="Proteomes" id="UP000093561"/>
    </source>
</evidence>
<dbReference type="Proteomes" id="UP000093561">
    <property type="component" value="Unassembled WGS sequence"/>
</dbReference>
<sequence length="60" mass="6699">MEFHEVNFDTIRKAIPGGCWYMASVASFGRFKAQLKYRIASTSKKASSDLYAVLSVAYSV</sequence>
<proteinExistence type="predicted"/>
<reference evidence="2" key="3">
    <citation type="submission" date="2024-02" db="UniProtKB">
        <authorList>
            <consortium name="WormBaseParasite"/>
        </authorList>
    </citation>
    <scope>IDENTIFICATION</scope>
    <source>
        <strain evidence="2">pt0022</strain>
    </source>
</reference>